<dbReference type="AlphaFoldDB" id="W0UYL4"/>
<evidence type="ECO:0000313" key="2">
    <source>
        <dbReference type="Proteomes" id="UP000027604"/>
    </source>
</evidence>
<dbReference type="HOGENOM" id="CLU_1270516_0_0_4"/>
<dbReference type="EMBL" id="HG322949">
    <property type="protein sequence ID" value="CDG81654.1"/>
    <property type="molecule type" value="Genomic_DNA"/>
</dbReference>
<evidence type="ECO:0000313" key="1">
    <source>
        <dbReference type="EMBL" id="CDG81654.1"/>
    </source>
</evidence>
<name>W0UYL4_9BURK</name>
<dbReference type="Proteomes" id="UP000027604">
    <property type="component" value="Chromosome I"/>
</dbReference>
<organism evidence="1 2">
    <name type="scientific">Janthinobacterium agaricidamnosum NBRC 102515 = DSM 9628</name>
    <dbReference type="NCBI Taxonomy" id="1349767"/>
    <lineage>
        <taxon>Bacteria</taxon>
        <taxon>Pseudomonadati</taxon>
        <taxon>Pseudomonadota</taxon>
        <taxon>Betaproteobacteria</taxon>
        <taxon>Burkholderiales</taxon>
        <taxon>Oxalobacteraceae</taxon>
        <taxon>Janthinobacterium</taxon>
    </lineage>
</organism>
<dbReference type="RefSeq" id="WP_038489285.1">
    <property type="nucleotide sequence ID" value="NZ_BCTH01000029.1"/>
</dbReference>
<proteinExistence type="predicted"/>
<sequence>MMTKSFKDLTSDQLARFTATCQHFGIDPGSVPAQVDTAKVKDGVLCGHPSGSAEFPVSKIHDVNTIAELNALGGCKDDSYTKGVASDSFVSYPPSAASLGLPSLAACGGDVCKLKDSMTLDQHEAVAKAMNAYLMGNSAKVSDYEEHINAIHFPMQVVSHAAQNIVIGPNNPLIINNPSGAPTNVVAGTITVQRGGYILVKTPLSMNSQIFTVQK</sequence>
<keyword evidence="2" id="KW-1185">Reference proteome</keyword>
<accession>W0UYL4</accession>
<dbReference type="KEGG" id="jag:GJA_999"/>
<dbReference type="STRING" id="1349767.GJA_999"/>
<reference evidence="1 2" key="1">
    <citation type="journal article" date="2015" name="Genome Announc.">
        <title>Genome Sequence of Mushroom Soft-Rot Pathogen Janthinobacterium agaricidamnosum.</title>
        <authorList>
            <person name="Graupner K."/>
            <person name="Lackner G."/>
            <person name="Hertweck C."/>
        </authorList>
    </citation>
    <scope>NUCLEOTIDE SEQUENCE [LARGE SCALE GENOMIC DNA]</scope>
    <source>
        <strain evidence="2">NBRC 102515 / DSM 9628</strain>
    </source>
</reference>
<gene>
    <name evidence="1" type="ORF">GJA_999</name>
</gene>
<protein>
    <submittedName>
        <fullName evidence="1">Uncharacterized protein</fullName>
    </submittedName>
</protein>
<dbReference type="PATRIC" id="fig|1349767.4.peg.2729"/>